<protein>
    <recommendedName>
        <fullName evidence="3">DUF4034 domain-containing protein</fullName>
    </recommendedName>
</protein>
<sequence length="474" mass="52752">MASDKTLNAKNLAALGADRLADLLLELVSGNAAAKRLLRLELASRSDGGNVAAEIRKRLATIAKSRSFVDWHKVRPLATDLDMQRSAIVKHVAPTAPAEAFDLLWRFLELAASVHERCDDSNGTIGHIFSEALDDLGAIAPQAKPDVRKLADRVHAAIFANDYGQFDGVIGLMAPALGGEGLAMLKTRLEAESTTPPKASDRKVIAITTRGPIQREDFEARYKARRIQSALTDIADALGDADGYAARYSDEERGNPAIAAQIAERLLRADRPDDAMAALELAEPQTRGGRHWPDWHRVWIDTLEALGRADEAQSARWSIFERDLDADYLRAHLKRLPDFDDEEAENRALAHVRQHPDFHQALDFLMNWPAPHLAAYLVLQRHGERDGDQYWLLTPAAEALEQINPLAATLLLRAMIDFSLDRGKTKRYGHAARHLQTCLYLAKRIDSFAPHPDHEAYIAALKEHHSRKSAFWKS</sequence>
<keyword evidence="2" id="KW-1185">Reference proteome</keyword>
<organism evidence="1 2">
    <name type="scientific">Novosphingobium pituita</name>
    <dbReference type="NCBI Taxonomy" id="3056842"/>
    <lineage>
        <taxon>Bacteria</taxon>
        <taxon>Pseudomonadati</taxon>
        <taxon>Pseudomonadota</taxon>
        <taxon>Alphaproteobacteria</taxon>
        <taxon>Sphingomonadales</taxon>
        <taxon>Sphingomonadaceae</taxon>
        <taxon>Novosphingobium</taxon>
    </lineage>
</organism>
<name>A0ABQ6P2S9_9SPHN</name>
<dbReference type="Pfam" id="PF21810">
    <property type="entry name" value="DUF6880"/>
    <property type="match status" value="1"/>
</dbReference>
<dbReference type="EMBL" id="BTFW01000001">
    <property type="protein sequence ID" value="GMM59568.1"/>
    <property type="molecule type" value="Genomic_DNA"/>
</dbReference>
<dbReference type="InterPro" id="IPR049245">
    <property type="entry name" value="DUF6880"/>
</dbReference>
<evidence type="ECO:0008006" key="3">
    <source>
        <dbReference type="Google" id="ProtNLM"/>
    </source>
</evidence>
<comment type="caution">
    <text evidence="1">The sequence shown here is derived from an EMBL/GenBank/DDBJ whole genome shotgun (WGS) entry which is preliminary data.</text>
</comment>
<accession>A0ABQ6P2S9</accession>
<gene>
    <name evidence="1" type="ORF">NUTIK01_03450</name>
</gene>
<evidence type="ECO:0000313" key="2">
    <source>
        <dbReference type="Proteomes" id="UP001187221"/>
    </source>
</evidence>
<evidence type="ECO:0000313" key="1">
    <source>
        <dbReference type="EMBL" id="GMM59568.1"/>
    </source>
</evidence>
<proteinExistence type="predicted"/>
<dbReference type="Proteomes" id="UP001187221">
    <property type="component" value="Unassembled WGS sequence"/>
</dbReference>
<reference evidence="1 2" key="1">
    <citation type="submission" date="2023-06" db="EMBL/GenBank/DDBJ databases">
        <title>Draft genome sequence of Novosphingobium sp. strain IK01.</title>
        <authorList>
            <person name="Hatamoto M."/>
            <person name="Ikarashi T."/>
            <person name="Yamaguchi T."/>
        </authorList>
    </citation>
    <scope>NUCLEOTIDE SEQUENCE [LARGE SCALE GENOMIC DNA]</scope>
    <source>
        <strain evidence="1 2">IK01</strain>
    </source>
</reference>
<dbReference type="RefSeq" id="WP_317973424.1">
    <property type="nucleotide sequence ID" value="NZ_BTFW01000001.1"/>
</dbReference>